<dbReference type="InterPro" id="IPR036282">
    <property type="entry name" value="Glutathione-S-Trfase_C_sf"/>
</dbReference>
<dbReference type="InterPro" id="IPR040079">
    <property type="entry name" value="Glutathione_S-Trfase"/>
</dbReference>
<dbReference type="PANTHER" id="PTHR43986:SF1">
    <property type="entry name" value="ELONGATION FACTOR 1-GAMMA"/>
    <property type="match status" value="1"/>
</dbReference>
<reference evidence="5" key="1">
    <citation type="journal article" date="2013" name="BMC Genomics">
        <title>Genome and transcriptome sequencing of the halophilic fungus Wallemia ichthyophaga: haloadaptations present and absent.</title>
        <authorList>
            <person name="Zajc J."/>
            <person name="Liu Y."/>
            <person name="Dai W."/>
            <person name="Yang Z."/>
            <person name="Hu J."/>
            <person name="Gostincar C."/>
            <person name="Gunde-Cimerman N."/>
        </authorList>
    </citation>
    <scope>NUCLEOTIDE SEQUENCE [LARGE SCALE GENOMIC DNA]</scope>
    <source>
        <strain evidence="5">EXF-994 / CBS 113033</strain>
    </source>
</reference>
<dbReference type="eggNOG" id="KOG1627">
    <property type="taxonomic scope" value="Eukaryota"/>
</dbReference>
<dbReference type="InterPro" id="IPR004046">
    <property type="entry name" value="GST_C"/>
</dbReference>
<dbReference type="InterPro" id="IPR004045">
    <property type="entry name" value="Glutathione_S-Trfase_N"/>
</dbReference>
<proteinExistence type="inferred from homology"/>
<evidence type="ECO:0000259" key="3">
    <source>
        <dbReference type="PROSITE" id="PS50405"/>
    </source>
</evidence>
<dbReference type="PANTHER" id="PTHR43986">
    <property type="entry name" value="ELONGATION FACTOR 1-GAMMA"/>
    <property type="match status" value="1"/>
</dbReference>
<dbReference type="FunFam" id="1.20.1050.10:FF:000006">
    <property type="entry name" value="Elongation factor 1 gamma"/>
    <property type="match status" value="1"/>
</dbReference>
<keyword evidence="4" id="KW-0648">Protein biosynthesis</keyword>
<dbReference type="eggNOG" id="KOG0867">
    <property type="taxonomic scope" value="Eukaryota"/>
</dbReference>
<dbReference type="GO" id="GO:0005634">
    <property type="term" value="C:nucleus"/>
    <property type="evidence" value="ECO:0007669"/>
    <property type="project" value="TreeGrafter"/>
</dbReference>
<keyword evidence="5" id="KW-1185">Reference proteome</keyword>
<sequence length="279" mass="30909">MSSSVGSIYTYPGSYRAIRCLAVAAYNDLKVDTPAFEFGSTNKTPEYLAKFPSGKVPTFESADKSLKLSQTAAISWYLASLNDSTGLLGKSPADAALIQQWVMFAETDIFFPVSQPAYMNLGFMQPIKPASDAAFPALERALNALESVLKSRTFLVGERITLADITVASILRFAYLHVIDASMRAKYPHTLRHYKSIAHNHVISPIFGDIQYLESYKFSLFICRGEDYLSLIKAAPDWESYAYSPLDLNNADDKAFFEGVMAWDLVSNGKECVDGKILK</sequence>
<dbReference type="HOGENOM" id="CLU_011226_3_2_1"/>
<dbReference type="InterPro" id="IPR050802">
    <property type="entry name" value="EF-GSTs"/>
</dbReference>
<evidence type="ECO:0000313" key="4">
    <source>
        <dbReference type="EMBL" id="EOQ99302.1"/>
    </source>
</evidence>
<dbReference type="Proteomes" id="UP000014064">
    <property type="component" value="Unassembled WGS sequence"/>
</dbReference>
<dbReference type="SUPFAM" id="SSF47616">
    <property type="entry name" value="GST C-terminal domain-like"/>
    <property type="match status" value="1"/>
</dbReference>
<dbReference type="GO" id="GO:0003746">
    <property type="term" value="F:translation elongation factor activity"/>
    <property type="evidence" value="ECO:0007669"/>
    <property type="project" value="UniProtKB-KW"/>
</dbReference>
<name>R9AB18_WALI9</name>
<dbReference type="CDD" id="cd03044">
    <property type="entry name" value="GST_N_EF1Bgamma"/>
    <property type="match status" value="1"/>
</dbReference>
<evidence type="ECO:0000259" key="2">
    <source>
        <dbReference type="PROSITE" id="PS50404"/>
    </source>
</evidence>
<evidence type="ECO:0000313" key="5">
    <source>
        <dbReference type="Proteomes" id="UP000014064"/>
    </source>
</evidence>
<dbReference type="Pfam" id="PF00043">
    <property type="entry name" value="GST_C"/>
    <property type="match status" value="1"/>
</dbReference>
<dbReference type="PROSITE" id="PS50404">
    <property type="entry name" value="GST_NTER"/>
    <property type="match status" value="1"/>
</dbReference>
<dbReference type="SFLD" id="SFLDG00358">
    <property type="entry name" value="Main_(cytGST)"/>
    <property type="match status" value="1"/>
</dbReference>
<evidence type="ECO:0000256" key="1">
    <source>
        <dbReference type="RuleBase" id="RU003494"/>
    </source>
</evidence>
<feature type="domain" description="GST C-terminal" evidence="3">
    <location>
        <begin position="91"/>
        <end position="221"/>
    </location>
</feature>
<comment type="similarity">
    <text evidence="1">Belongs to the GST superfamily.</text>
</comment>
<dbReference type="Pfam" id="PF02798">
    <property type="entry name" value="GST_N"/>
    <property type="match status" value="1"/>
</dbReference>
<dbReference type="SUPFAM" id="SSF89942">
    <property type="entry name" value="eEF1-gamma domain"/>
    <property type="match status" value="1"/>
</dbReference>
<dbReference type="GeneID" id="20374810"/>
<protein>
    <submittedName>
        <fullName evidence="4">Elongation factor 1-gamma</fullName>
    </submittedName>
</protein>
<dbReference type="Gene3D" id="1.20.1050.10">
    <property type="match status" value="1"/>
</dbReference>
<gene>
    <name evidence="4" type="ORF">J056_001858</name>
</gene>
<dbReference type="GO" id="GO:0005737">
    <property type="term" value="C:cytoplasm"/>
    <property type="evidence" value="ECO:0007669"/>
    <property type="project" value="TreeGrafter"/>
</dbReference>
<dbReference type="STRING" id="1299270.R9AB18"/>
<dbReference type="SUPFAM" id="SSF52833">
    <property type="entry name" value="Thioredoxin-like"/>
    <property type="match status" value="1"/>
</dbReference>
<dbReference type="PROSITE" id="PS50405">
    <property type="entry name" value="GST_CTER"/>
    <property type="match status" value="1"/>
</dbReference>
<dbReference type="InterPro" id="IPR036249">
    <property type="entry name" value="Thioredoxin-like_sf"/>
</dbReference>
<dbReference type="OMA" id="VETYPHK"/>
<keyword evidence="4" id="KW-0251">Elongation factor</keyword>
<feature type="domain" description="GST N-terminal" evidence="2">
    <location>
        <begin position="4"/>
        <end position="86"/>
    </location>
</feature>
<dbReference type="AlphaFoldDB" id="R9AB18"/>
<dbReference type="InterPro" id="IPR036433">
    <property type="entry name" value="EF1B_G_C_sf"/>
</dbReference>
<dbReference type="OrthoDB" id="249703at2759"/>
<dbReference type="InterPro" id="IPR010987">
    <property type="entry name" value="Glutathione-S-Trfase_C-like"/>
</dbReference>
<dbReference type="KEGG" id="wic:J056_001858"/>
<dbReference type="Gene3D" id="3.40.30.10">
    <property type="entry name" value="Glutaredoxin"/>
    <property type="match status" value="1"/>
</dbReference>
<organism evidence="4 5">
    <name type="scientific">Wallemia ichthyophaga (strain EXF-994 / CBS 113033)</name>
    <dbReference type="NCBI Taxonomy" id="1299270"/>
    <lineage>
        <taxon>Eukaryota</taxon>
        <taxon>Fungi</taxon>
        <taxon>Dikarya</taxon>
        <taxon>Basidiomycota</taxon>
        <taxon>Wallemiomycotina</taxon>
        <taxon>Wallemiomycetes</taxon>
        <taxon>Wallemiales</taxon>
        <taxon>Wallemiaceae</taxon>
        <taxon>Wallemia</taxon>
    </lineage>
</organism>
<dbReference type="CDD" id="cd03181">
    <property type="entry name" value="GST_C_EF1Bgamma_like"/>
    <property type="match status" value="1"/>
</dbReference>
<dbReference type="EMBL" id="KE007242">
    <property type="protein sequence ID" value="EOQ99302.1"/>
    <property type="molecule type" value="Genomic_DNA"/>
</dbReference>
<accession>R9AB18</accession>
<dbReference type="SFLD" id="SFLDS00019">
    <property type="entry name" value="Glutathione_Transferase_(cytos"/>
    <property type="match status" value="1"/>
</dbReference>
<dbReference type="RefSeq" id="XP_009269761.1">
    <property type="nucleotide sequence ID" value="XM_009271486.1"/>
</dbReference>